<keyword evidence="7" id="KW-0732">Signal</keyword>
<evidence type="ECO:0000256" key="3">
    <source>
        <dbReference type="ARBA" id="ARBA00023015"/>
    </source>
</evidence>
<gene>
    <name evidence="8" type="ORF">QBC42DRAFT_272352</name>
</gene>
<dbReference type="Pfam" id="PF11951">
    <property type="entry name" value="Fungal_trans_2"/>
    <property type="match status" value="1"/>
</dbReference>
<dbReference type="GO" id="GO:0045944">
    <property type="term" value="P:positive regulation of transcription by RNA polymerase II"/>
    <property type="evidence" value="ECO:0007669"/>
    <property type="project" value="TreeGrafter"/>
</dbReference>
<keyword evidence="5" id="KW-0804">Transcription</keyword>
<organism evidence="8 9">
    <name type="scientific">Cladorrhinum samala</name>
    <dbReference type="NCBI Taxonomy" id="585594"/>
    <lineage>
        <taxon>Eukaryota</taxon>
        <taxon>Fungi</taxon>
        <taxon>Dikarya</taxon>
        <taxon>Ascomycota</taxon>
        <taxon>Pezizomycotina</taxon>
        <taxon>Sordariomycetes</taxon>
        <taxon>Sordariomycetidae</taxon>
        <taxon>Sordariales</taxon>
        <taxon>Podosporaceae</taxon>
        <taxon>Cladorrhinum</taxon>
    </lineage>
</organism>
<evidence type="ECO:0000256" key="7">
    <source>
        <dbReference type="SAM" id="SignalP"/>
    </source>
</evidence>
<evidence type="ECO:0000256" key="6">
    <source>
        <dbReference type="ARBA" id="ARBA00023242"/>
    </source>
</evidence>
<dbReference type="AlphaFoldDB" id="A0AAV9HI76"/>
<sequence length="302" mass="33755">MILAAVVLFVELDLIDSGKGGWPAHIEAATALMSSLRKQSLLQGHQLDSTLVSLMDIVAAEGLTYRIFGTTISRLDLSWTEYQTAEEAEGLLDVLRRAEAHSYHCCPPAVLEITMAASRLSQQEDDAAKTSEALALLSRASSFPVEEWVHSIRGLSLEEDDLSVRVSLASAHRAAACIYILLTVPDAEQFASAMKITLQGLVHDVARFLAEVSIDHVLLKGTVWPMFVAGAQTDDPAQREWYLERMGTVWAKNPWFCPWGYIRTAFEMLKEMWAVRDKMGTDAKGWNWLQEMRARNEKFLIV</sequence>
<dbReference type="PANTHER" id="PTHR37534">
    <property type="entry name" value="TRANSCRIPTIONAL ACTIVATOR PROTEIN UGA3"/>
    <property type="match status" value="1"/>
</dbReference>
<evidence type="ECO:0000313" key="8">
    <source>
        <dbReference type="EMBL" id="KAK4460435.1"/>
    </source>
</evidence>
<keyword evidence="3" id="KW-0805">Transcription regulation</keyword>
<protein>
    <submittedName>
        <fullName evidence="8">Fungal-specific transcription factor domain-containing protein</fullName>
    </submittedName>
</protein>
<evidence type="ECO:0000256" key="4">
    <source>
        <dbReference type="ARBA" id="ARBA00023125"/>
    </source>
</evidence>
<proteinExistence type="predicted"/>
<reference evidence="8" key="2">
    <citation type="submission" date="2023-06" db="EMBL/GenBank/DDBJ databases">
        <authorList>
            <consortium name="Lawrence Berkeley National Laboratory"/>
            <person name="Mondo S.J."/>
            <person name="Hensen N."/>
            <person name="Bonometti L."/>
            <person name="Westerberg I."/>
            <person name="Brannstrom I.O."/>
            <person name="Guillou S."/>
            <person name="Cros-Aarteil S."/>
            <person name="Calhoun S."/>
            <person name="Haridas S."/>
            <person name="Kuo A."/>
            <person name="Pangilinan J."/>
            <person name="Riley R."/>
            <person name="Labutti K."/>
            <person name="Andreopoulos B."/>
            <person name="Lipzen A."/>
            <person name="Chen C."/>
            <person name="Yanf M."/>
            <person name="Daum C."/>
            <person name="Ng V."/>
            <person name="Clum A."/>
            <person name="Steindorff A."/>
            <person name="Ohm R."/>
            <person name="Martin F."/>
            <person name="Silar P."/>
            <person name="Natvig D."/>
            <person name="Lalanne C."/>
            <person name="Gautier V."/>
            <person name="Ament-Velasquez S.L."/>
            <person name="Kruys A."/>
            <person name="Hutchinson M.I."/>
            <person name="Powell A.J."/>
            <person name="Barry K."/>
            <person name="Miller A.N."/>
            <person name="Grigoriev I.V."/>
            <person name="Debuchy R."/>
            <person name="Gladieux P."/>
            <person name="Thoren M.H."/>
            <person name="Johannesson H."/>
        </authorList>
    </citation>
    <scope>NUCLEOTIDE SEQUENCE</scope>
    <source>
        <strain evidence="8">PSN324</strain>
    </source>
</reference>
<evidence type="ECO:0000256" key="1">
    <source>
        <dbReference type="ARBA" id="ARBA00004123"/>
    </source>
</evidence>
<keyword evidence="2" id="KW-0862">Zinc</keyword>
<keyword evidence="4" id="KW-0238">DNA-binding</keyword>
<reference evidence="8" key="1">
    <citation type="journal article" date="2023" name="Mol. Phylogenet. Evol.">
        <title>Genome-scale phylogeny and comparative genomics of the fungal order Sordariales.</title>
        <authorList>
            <person name="Hensen N."/>
            <person name="Bonometti L."/>
            <person name="Westerberg I."/>
            <person name="Brannstrom I.O."/>
            <person name="Guillou S."/>
            <person name="Cros-Aarteil S."/>
            <person name="Calhoun S."/>
            <person name="Haridas S."/>
            <person name="Kuo A."/>
            <person name="Mondo S."/>
            <person name="Pangilinan J."/>
            <person name="Riley R."/>
            <person name="LaButti K."/>
            <person name="Andreopoulos B."/>
            <person name="Lipzen A."/>
            <person name="Chen C."/>
            <person name="Yan M."/>
            <person name="Daum C."/>
            <person name="Ng V."/>
            <person name="Clum A."/>
            <person name="Steindorff A."/>
            <person name="Ohm R.A."/>
            <person name="Martin F."/>
            <person name="Silar P."/>
            <person name="Natvig D.O."/>
            <person name="Lalanne C."/>
            <person name="Gautier V."/>
            <person name="Ament-Velasquez S.L."/>
            <person name="Kruys A."/>
            <person name="Hutchinson M.I."/>
            <person name="Powell A.J."/>
            <person name="Barry K."/>
            <person name="Miller A.N."/>
            <person name="Grigoriev I.V."/>
            <person name="Debuchy R."/>
            <person name="Gladieux P."/>
            <person name="Hiltunen Thoren M."/>
            <person name="Johannesson H."/>
        </authorList>
    </citation>
    <scope>NUCLEOTIDE SEQUENCE</scope>
    <source>
        <strain evidence="8">PSN324</strain>
    </source>
</reference>
<evidence type="ECO:0000256" key="2">
    <source>
        <dbReference type="ARBA" id="ARBA00022833"/>
    </source>
</evidence>
<keyword evidence="6" id="KW-0539">Nucleus</keyword>
<dbReference type="GO" id="GO:0000976">
    <property type="term" value="F:transcription cis-regulatory region binding"/>
    <property type="evidence" value="ECO:0007669"/>
    <property type="project" value="TreeGrafter"/>
</dbReference>
<comment type="caution">
    <text evidence="8">The sequence shown here is derived from an EMBL/GenBank/DDBJ whole genome shotgun (WGS) entry which is preliminary data.</text>
</comment>
<dbReference type="GO" id="GO:0005634">
    <property type="term" value="C:nucleus"/>
    <property type="evidence" value="ECO:0007669"/>
    <property type="project" value="UniProtKB-SubCell"/>
</dbReference>
<dbReference type="GO" id="GO:0003700">
    <property type="term" value="F:DNA-binding transcription factor activity"/>
    <property type="evidence" value="ECO:0007669"/>
    <property type="project" value="TreeGrafter"/>
</dbReference>
<feature type="signal peptide" evidence="7">
    <location>
        <begin position="1"/>
        <end position="17"/>
    </location>
</feature>
<evidence type="ECO:0000256" key="5">
    <source>
        <dbReference type="ARBA" id="ARBA00023163"/>
    </source>
</evidence>
<dbReference type="InterPro" id="IPR021858">
    <property type="entry name" value="Fun_TF"/>
</dbReference>
<dbReference type="Proteomes" id="UP001321749">
    <property type="component" value="Unassembled WGS sequence"/>
</dbReference>
<feature type="chain" id="PRO_5043922707" evidence="7">
    <location>
        <begin position="18"/>
        <end position="302"/>
    </location>
</feature>
<dbReference type="PANTHER" id="PTHR37534:SF51">
    <property type="entry name" value="ACRIFLAVINE SENSITIVITY CONTROL PROTEIN ACR-2"/>
    <property type="match status" value="1"/>
</dbReference>
<dbReference type="EMBL" id="MU865012">
    <property type="protein sequence ID" value="KAK4460435.1"/>
    <property type="molecule type" value="Genomic_DNA"/>
</dbReference>
<evidence type="ECO:0000313" key="9">
    <source>
        <dbReference type="Proteomes" id="UP001321749"/>
    </source>
</evidence>
<comment type="subcellular location">
    <subcellularLocation>
        <location evidence="1">Nucleus</location>
    </subcellularLocation>
</comment>
<accession>A0AAV9HI76</accession>
<name>A0AAV9HI76_9PEZI</name>
<keyword evidence="9" id="KW-1185">Reference proteome</keyword>